<dbReference type="RefSeq" id="XP_066666491.1">
    <property type="nucleotide sequence ID" value="XM_066814529.1"/>
</dbReference>
<feature type="transmembrane region" description="Helical" evidence="5">
    <location>
        <begin position="12"/>
        <end position="31"/>
    </location>
</feature>
<feature type="transmembrane region" description="Helical" evidence="5">
    <location>
        <begin position="163"/>
        <end position="181"/>
    </location>
</feature>
<evidence type="ECO:0000256" key="4">
    <source>
        <dbReference type="ARBA" id="ARBA00023136"/>
    </source>
</evidence>
<keyword evidence="3 5" id="KW-1133">Transmembrane helix</keyword>
<keyword evidence="7" id="KW-1185">Reference proteome</keyword>
<dbReference type="Proteomes" id="UP001433268">
    <property type="component" value="Unassembled WGS sequence"/>
</dbReference>
<accession>A0ABR1VWD9</accession>
<comment type="subcellular location">
    <subcellularLocation>
        <location evidence="1">Membrane</location>
        <topology evidence="1">Multi-pass membrane protein</topology>
    </subcellularLocation>
</comment>
<evidence type="ECO:0000256" key="2">
    <source>
        <dbReference type="ARBA" id="ARBA00022692"/>
    </source>
</evidence>
<feature type="transmembrane region" description="Helical" evidence="5">
    <location>
        <begin position="80"/>
        <end position="96"/>
    </location>
</feature>
<protein>
    <submittedName>
        <fullName evidence="6">MFS general substrate transporter</fullName>
    </submittedName>
</protein>
<name>A0ABR1VWD9_9PEZI</name>
<feature type="transmembrane region" description="Helical" evidence="5">
    <location>
        <begin position="303"/>
        <end position="323"/>
    </location>
</feature>
<reference evidence="6 7" key="1">
    <citation type="submission" date="2023-01" db="EMBL/GenBank/DDBJ databases">
        <title>Analysis of 21 Apiospora genomes using comparative genomics revels a genus with tremendous synthesis potential of carbohydrate active enzymes and secondary metabolites.</title>
        <authorList>
            <person name="Sorensen T."/>
        </authorList>
    </citation>
    <scope>NUCLEOTIDE SEQUENCE [LARGE SCALE GENOMIC DNA]</scope>
    <source>
        <strain evidence="6 7">CBS 114990</strain>
    </source>
</reference>
<evidence type="ECO:0000256" key="5">
    <source>
        <dbReference type="SAM" id="Phobius"/>
    </source>
</evidence>
<sequence length="333" mass="36167">MGFWRKMTHLDFPGIALIVGAVCCLVLALQWGGQEKPWNSSDVIGLLVGSGILLAAFGIVQWREGEKATIPLRVIRQRSIFMGSWYLFFLEMAIYAVRTLPNAPFDSPWQLIDSKYLFYLPFYFQSAQLVGAKESGIRAIPLGLSQIVAVVICSYLVTRLGHYVPYMVIGPLVAIVGNALLARITVDTRTAVWATYLVVIGIGTGMGLQIPFTAVQVTLRDDEVPLGNAIVAFLQQLGAAVSVAVAQSIFSGGLRGKLADSDTPIPQEIVIAAGPTGIHKLTSDEAQIRLIQEAYCYAFQNTMYYGLACLVVSVPFALGMQWLKAKSTSKAGQ</sequence>
<dbReference type="EMBL" id="JAQQWN010000007">
    <property type="protein sequence ID" value="KAK8075551.1"/>
    <property type="molecule type" value="Genomic_DNA"/>
</dbReference>
<dbReference type="PANTHER" id="PTHR23501:SF199">
    <property type="entry name" value="MFS EFFLUX TRANSPORTER INPD-RELATED"/>
    <property type="match status" value="1"/>
</dbReference>
<proteinExistence type="predicted"/>
<keyword evidence="4 5" id="KW-0472">Membrane</keyword>
<dbReference type="SUPFAM" id="SSF103473">
    <property type="entry name" value="MFS general substrate transporter"/>
    <property type="match status" value="1"/>
</dbReference>
<feature type="transmembrane region" description="Helical" evidence="5">
    <location>
        <begin position="139"/>
        <end position="157"/>
    </location>
</feature>
<dbReference type="Gene3D" id="1.20.1250.20">
    <property type="entry name" value="MFS general substrate transporter like domains"/>
    <property type="match status" value="1"/>
</dbReference>
<comment type="caution">
    <text evidence="6">The sequence shown here is derived from an EMBL/GenBank/DDBJ whole genome shotgun (WGS) entry which is preliminary data.</text>
</comment>
<dbReference type="PANTHER" id="PTHR23501">
    <property type="entry name" value="MAJOR FACILITATOR SUPERFAMILY"/>
    <property type="match status" value="1"/>
</dbReference>
<organism evidence="6 7">
    <name type="scientific">Apiospora hydei</name>
    <dbReference type="NCBI Taxonomy" id="1337664"/>
    <lineage>
        <taxon>Eukaryota</taxon>
        <taxon>Fungi</taxon>
        <taxon>Dikarya</taxon>
        <taxon>Ascomycota</taxon>
        <taxon>Pezizomycotina</taxon>
        <taxon>Sordariomycetes</taxon>
        <taxon>Xylariomycetidae</taxon>
        <taxon>Amphisphaeriales</taxon>
        <taxon>Apiosporaceae</taxon>
        <taxon>Apiospora</taxon>
    </lineage>
</organism>
<evidence type="ECO:0000256" key="1">
    <source>
        <dbReference type="ARBA" id="ARBA00004141"/>
    </source>
</evidence>
<dbReference type="InterPro" id="IPR011701">
    <property type="entry name" value="MFS"/>
</dbReference>
<evidence type="ECO:0000313" key="6">
    <source>
        <dbReference type="EMBL" id="KAK8075551.1"/>
    </source>
</evidence>
<gene>
    <name evidence="6" type="ORF">PG997_010214</name>
</gene>
<dbReference type="Pfam" id="PF07690">
    <property type="entry name" value="MFS_1"/>
    <property type="match status" value="1"/>
</dbReference>
<feature type="transmembrane region" description="Helical" evidence="5">
    <location>
        <begin position="193"/>
        <end position="212"/>
    </location>
</feature>
<feature type="transmembrane region" description="Helical" evidence="5">
    <location>
        <begin position="43"/>
        <end position="60"/>
    </location>
</feature>
<dbReference type="GeneID" id="92047589"/>
<evidence type="ECO:0000313" key="7">
    <source>
        <dbReference type="Proteomes" id="UP001433268"/>
    </source>
</evidence>
<keyword evidence="2 5" id="KW-0812">Transmembrane</keyword>
<evidence type="ECO:0000256" key="3">
    <source>
        <dbReference type="ARBA" id="ARBA00022989"/>
    </source>
</evidence>
<dbReference type="InterPro" id="IPR036259">
    <property type="entry name" value="MFS_trans_sf"/>
</dbReference>